<feature type="compositionally biased region" description="Basic residues" evidence="2">
    <location>
        <begin position="677"/>
        <end position="689"/>
    </location>
</feature>
<keyword evidence="1" id="KW-0479">Metal-binding</keyword>
<sequence length="985" mass="112305">MKGKTLGEDGAENSPDCLDLSILRKPISTSITGFNEARKAYENGTDEMRQLLANECDIVYECKVCRNIFRSLANFISHKRVYCRQKFNASQHFHFPSNGFINQDISTIVQTEQEYTNYSVKDKPPEQVSKDLSSIIERLTAKKNVDRVMKLTDFYDRVNHKLTQNEVMQKNHVVQLDATGSDVAVYQTLKETEVDSIKTEVEEVRSMLMDNKTVLGPDGKAIRMEDLAPVPAVAAFDDLDAVPEQVISCDICNVKFATEKTLKLHLEAKHINSTYVYPCPACTQTFLVPAAVIRHLSNDHKKSLKRIRLMRDTIYKRRVRMDEVHVKGPSRELVRLQTDRERQEADNKAWIENVENYDVTQSMCTYCGKTFERRAVLTTHLANCRKKQRSATVTSGMMRRMAVKVEKPKKSVVEAMKEMSLGGQQDDNSNSFDSCMTNVSGNIIQSNLHNKLNASIEAVDSDTNSNCNAFNCNANENVPVRKRKRKKTAKVADEQPPQQPTEQQPSPEEVYWSMDEGGELSMKKPCLPPPAPPSVSPNSKDKKQEEKKQEENLPECDICNKTFVTKSNLKRHNVMFHYFKNRFLCTLCDFGANKKLELISHLGVKHSIMGDKHVVKEFIKLAKENRELPMEDDSPTKTTPTISSKSLPTSLCPSPLMVEEPVEESSNSSSMPEVGPKKRGRPKGSKKSKSPPEITPHRKIPREEEKTPKKHTNDAAPKRPIRNRIKPVNKDFVYDLSHLLKKDSDIFRTLYMDQQHQTVKKRKNNTQPDVEKPKVPQNTTPIKEEQQPVIADENYKIEKVKGAAFTMARNEVAQHAATLARIPPAVERLPGVFQARSPEEEPKNFSWGDKVFKKVHQKRSIKQPRRVSVDNVIRGAKKQRRRKHSTPVLQVRSPEYRVDETKAHDAKKEEPKRHTEKDFQEFLLANLKDCSPAEDSLFGASPLSFTNSNGKRITLLERLAENKNRKIDSVHRLSNPFEDDSSDEY</sequence>
<feature type="compositionally biased region" description="Pro residues" evidence="2">
    <location>
        <begin position="526"/>
        <end position="535"/>
    </location>
</feature>
<feature type="domain" description="C2H2-type" evidence="3">
    <location>
        <begin position="362"/>
        <end position="390"/>
    </location>
</feature>
<evidence type="ECO:0000256" key="1">
    <source>
        <dbReference type="PROSITE-ProRule" id="PRU00042"/>
    </source>
</evidence>
<keyword evidence="1" id="KW-0862">Zinc</keyword>
<accession>A0A1L8DCH8</accession>
<dbReference type="PROSITE" id="PS00028">
    <property type="entry name" value="ZINC_FINGER_C2H2_1"/>
    <property type="match status" value="3"/>
</dbReference>
<organism evidence="4">
    <name type="scientific">Nyssomyia neivai</name>
    <dbReference type="NCBI Taxonomy" id="330878"/>
    <lineage>
        <taxon>Eukaryota</taxon>
        <taxon>Metazoa</taxon>
        <taxon>Ecdysozoa</taxon>
        <taxon>Arthropoda</taxon>
        <taxon>Hexapoda</taxon>
        <taxon>Insecta</taxon>
        <taxon>Pterygota</taxon>
        <taxon>Neoptera</taxon>
        <taxon>Endopterygota</taxon>
        <taxon>Diptera</taxon>
        <taxon>Nematocera</taxon>
        <taxon>Psychodoidea</taxon>
        <taxon>Psychodidae</taxon>
        <taxon>Nyssomyia</taxon>
    </lineage>
</organism>
<feature type="region of interest" description="Disordered" evidence="2">
    <location>
        <begin position="626"/>
        <end position="721"/>
    </location>
</feature>
<dbReference type="EMBL" id="GFDF01010070">
    <property type="protein sequence ID" value="JAV04014.1"/>
    <property type="molecule type" value="Transcribed_RNA"/>
</dbReference>
<dbReference type="PANTHER" id="PTHR21020">
    <property type="entry name" value="ZINC FINGER PROTEIN 800"/>
    <property type="match status" value="1"/>
</dbReference>
<dbReference type="InterPro" id="IPR036236">
    <property type="entry name" value="Znf_C2H2_sf"/>
</dbReference>
<dbReference type="PANTHER" id="PTHR21020:SF0">
    <property type="entry name" value="ZINC FINGER PROTEIN 800"/>
    <property type="match status" value="1"/>
</dbReference>
<dbReference type="Gene3D" id="3.30.160.60">
    <property type="entry name" value="Classic Zinc Finger"/>
    <property type="match status" value="2"/>
</dbReference>
<feature type="compositionally biased region" description="Basic and acidic residues" evidence="2">
    <location>
        <begin position="539"/>
        <end position="551"/>
    </location>
</feature>
<dbReference type="InterPro" id="IPR039149">
    <property type="entry name" value="ZNF800"/>
</dbReference>
<feature type="compositionally biased region" description="Basic and acidic residues" evidence="2">
    <location>
        <begin position="701"/>
        <end position="717"/>
    </location>
</feature>
<feature type="compositionally biased region" description="Basic residues" evidence="2">
    <location>
        <begin position="480"/>
        <end position="489"/>
    </location>
</feature>
<dbReference type="Pfam" id="PF12874">
    <property type="entry name" value="zf-met"/>
    <property type="match status" value="1"/>
</dbReference>
<feature type="compositionally biased region" description="Low complexity" evidence="2">
    <location>
        <begin position="494"/>
        <end position="509"/>
    </location>
</feature>
<dbReference type="PROSITE" id="PS50157">
    <property type="entry name" value="ZINC_FINGER_C2H2_2"/>
    <property type="match status" value="3"/>
</dbReference>
<feature type="compositionally biased region" description="Low complexity" evidence="2">
    <location>
        <begin position="636"/>
        <end position="651"/>
    </location>
</feature>
<dbReference type="Pfam" id="PF00096">
    <property type="entry name" value="zf-C2H2"/>
    <property type="match status" value="2"/>
</dbReference>
<feature type="domain" description="C2H2-type" evidence="3">
    <location>
        <begin position="60"/>
        <end position="87"/>
    </location>
</feature>
<feature type="region of interest" description="Disordered" evidence="2">
    <location>
        <begin position="758"/>
        <end position="787"/>
    </location>
</feature>
<feature type="region of interest" description="Disordered" evidence="2">
    <location>
        <begin position="964"/>
        <end position="985"/>
    </location>
</feature>
<evidence type="ECO:0000259" key="3">
    <source>
        <dbReference type="PROSITE" id="PS50157"/>
    </source>
</evidence>
<name>A0A1L8DCH8_9DIPT</name>
<dbReference type="AlphaFoldDB" id="A0A1L8DCH8"/>
<evidence type="ECO:0000313" key="4">
    <source>
        <dbReference type="EMBL" id="JAV04014.1"/>
    </source>
</evidence>
<keyword evidence="1" id="KW-0863">Zinc-finger</keyword>
<dbReference type="GO" id="GO:0008270">
    <property type="term" value="F:zinc ion binding"/>
    <property type="evidence" value="ECO:0007669"/>
    <property type="project" value="UniProtKB-KW"/>
</dbReference>
<reference evidence="4" key="1">
    <citation type="submission" date="2016-12" db="EMBL/GenBank/DDBJ databases">
        <title>An insight into the sialome and mialome of the sand fly, Nyssomyia neivai.</title>
        <authorList>
            <person name="Sebastian V."/>
            <person name="Goulart T.M."/>
            <person name="Oliveira W."/>
            <person name="Calvo E."/>
            <person name="Oliveira L.F."/>
            <person name="Pinto M.C."/>
            <person name="Rosselino A.M."/>
            <person name="Ribeiro J.M."/>
        </authorList>
    </citation>
    <scope>NUCLEOTIDE SEQUENCE</scope>
</reference>
<feature type="domain" description="C2H2-type" evidence="3">
    <location>
        <begin position="554"/>
        <end position="582"/>
    </location>
</feature>
<dbReference type="SMART" id="SM00355">
    <property type="entry name" value="ZnF_C2H2"/>
    <property type="match status" value="6"/>
</dbReference>
<feature type="region of interest" description="Disordered" evidence="2">
    <location>
        <begin position="897"/>
        <end position="916"/>
    </location>
</feature>
<protein>
    <recommendedName>
        <fullName evidence="3">C2H2-type domain-containing protein</fullName>
    </recommendedName>
</protein>
<dbReference type="InterPro" id="IPR013087">
    <property type="entry name" value="Znf_C2H2_type"/>
</dbReference>
<evidence type="ECO:0000256" key="2">
    <source>
        <dbReference type="SAM" id="MobiDB-lite"/>
    </source>
</evidence>
<dbReference type="SUPFAM" id="SSF57667">
    <property type="entry name" value="beta-beta-alpha zinc fingers"/>
    <property type="match status" value="1"/>
</dbReference>
<proteinExistence type="predicted"/>
<feature type="compositionally biased region" description="Low complexity" evidence="2">
    <location>
        <begin position="664"/>
        <end position="674"/>
    </location>
</feature>
<feature type="region of interest" description="Disordered" evidence="2">
    <location>
        <begin position="521"/>
        <end position="551"/>
    </location>
</feature>
<feature type="region of interest" description="Disordered" evidence="2">
    <location>
        <begin position="478"/>
        <end position="509"/>
    </location>
</feature>
<dbReference type="Pfam" id="PF13912">
    <property type="entry name" value="zf-C2H2_6"/>
    <property type="match status" value="1"/>
</dbReference>